<comment type="similarity">
    <text evidence="2">Belongs to the EamA transporter family.</text>
</comment>
<feature type="transmembrane region" description="Helical" evidence="8">
    <location>
        <begin position="42"/>
        <end position="61"/>
    </location>
</feature>
<dbReference type="RefSeq" id="WP_013416347.1">
    <property type="nucleotide sequence ID" value="NC_014659.1"/>
</dbReference>
<feature type="transmembrane region" description="Helical" evidence="8">
    <location>
        <begin position="245"/>
        <end position="265"/>
    </location>
</feature>
<gene>
    <name evidence="10" type="ordered locus">REQ_27580</name>
</gene>
<reference evidence="10" key="1">
    <citation type="journal article" date="2010" name="PLoS Genet.">
        <title>The genome of a pathogenic rhodococcus: cooptive virulence underpinned by key gene acquisitions.</title>
        <authorList>
            <person name="Letek M."/>
            <person name="Gonzalez P."/>
            <person name="Macarthur I."/>
            <person name="Rodriguez H."/>
            <person name="Freeman T.C."/>
            <person name="Valero-Rello A."/>
            <person name="Blanco M."/>
            <person name="Buckley T."/>
            <person name="Cherevach I."/>
            <person name="Fahey R."/>
            <person name="Hapeshi A."/>
            <person name="Holdstock J."/>
            <person name="Leadon D."/>
            <person name="Navas J."/>
            <person name="Ocampo A."/>
            <person name="Quail M.A."/>
            <person name="Sanders M."/>
            <person name="Scortti M.M."/>
            <person name="Prescott J.F."/>
            <person name="Fogarty U."/>
            <person name="Meijer W.G."/>
            <person name="Parkhill J."/>
            <person name="Bentley S.D."/>
            <person name="Vazquez-Boland J.A."/>
        </authorList>
    </citation>
    <scope>NUCLEOTIDE SEQUENCE [LARGE SCALE GENOMIC DNA]</scope>
    <source>
        <strain evidence="10 11">103S</strain>
    </source>
</reference>
<dbReference type="InterPro" id="IPR037185">
    <property type="entry name" value="EmrE-like"/>
</dbReference>
<evidence type="ECO:0000256" key="5">
    <source>
        <dbReference type="ARBA" id="ARBA00022692"/>
    </source>
</evidence>
<sequence length="310" mass="32646">MTPQGRTEDSTGLAAGFGAYLIWGTFPIFFGLLDPAGSLEVLAHRMVWTVLLMLAVLLVLGKLGSLRGLSARTWGLVTAATVAIAVNWGVYIYAVVSGNVVEAALGYFVNPLVSVLIGVLVFREKIRAAQIAALVLAAIAVVIITVDYGRPPVVALTLALSFALYGVVKKVVPLDPRTSLTAEGLVAAPFAIVYLVVLLVSGTGSFLGNGVGHSLLLVAAGPVTAAPLLLFGLAAQRIPLTTLGLLQYLTPALQMVWGVVVMHEVMPPSRWVGFALIWVALVVFTTDALARARRTRRAGSRLPETVGDRA</sequence>
<dbReference type="InterPro" id="IPR000620">
    <property type="entry name" value="EamA_dom"/>
</dbReference>
<feature type="domain" description="EamA" evidence="9">
    <location>
        <begin position="11"/>
        <end position="145"/>
    </location>
</feature>
<feature type="transmembrane region" description="Helical" evidence="8">
    <location>
        <begin position="12"/>
        <end position="30"/>
    </location>
</feature>
<dbReference type="EMBL" id="FN563149">
    <property type="protein sequence ID" value="CBH48778.1"/>
    <property type="molecule type" value="Genomic_DNA"/>
</dbReference>
<dbReference type="Pfam" id="PF00892">
    <property type="entry name" value="EamA"/>
    <property type="match status" value="2"/>
</dbReference>
<proteinExistence type="inferred from homology"/>
<evidence type="ECO:0000313" key="10">
    <source>
        <dbReference type="EMBL" id="CBH48778.1"/>
    </source>
</evidence>
<dbReference type="KEGG" id="req:REQ_27580"/>
<dbReference type="InterPro" id="IPR004626">
    <property type="entry name" value="RarD"/>
</dbReference>
<dbReference type="Proteomes" id="UP001154400">
    <property type="component" value="Chromosome"/>
</dbReference>
<evidence type="ECO:0000256" key="3">
    <source>
        <dbReference type="ARBA" id="ARBA00022448"/>
    </source>
</evidence>
<evidence type="ECO:0000256" key="2">
    <source>
        <dbReference type="ARBA" id="ARBA00007362"/>
    </source>
</evidence>
<feature type="transmembrane region" description="Helical" evidence="8">
    <location>
        <begin position="212"/>
        <end position="233"/>
    </location>
</feature>
<feature type="transmembrane region" description="Helical" evidence="8">
    <location>
        <begin position="129"/>
        <end position="146"/>
    </location>
</feature>
<feature type="transmembrane region" description="Helical" evidence="8">
    <location>
        <begin position="152"/>
        <end position="168"/>
    </location>
</feature>
<evidence type="ECO:0000256" key="1">
    <source>
        <dbReference type="ARBA" id="ARBA00004651"/>
    </source>
</evidence>
<feature type="transmembrane region" description="Helical" evidence="8">
    <location>
        <begin position="271"/>
        <end position="290"/>
    </location>
</feature>
<accession>A0A3S5Y8A2</accession>
<evidence type="ECO:0000256" key="8">
    <source>
        <dbReference type="SAM" id="Phobius"/>
    </source>
</evidence>
<dbReference type="GO" id="GO:0005886">
    <property type="term" value="C:plasma membrane"/>
    <property type="evidence" value="ECO:0007669"/>
    <property type="project" value="UniProtKB-SubCell"/>
</dbReference>
<evidence type="ECO:0000256" key="4">
    <source>
        <dbReference type="ARBA" id="ARBA00022475"/>
    </source>
</evidence>
<dbReference type="AlphaFoldDB" id="A0A3S5Y8A2"/>
<feature type="domain" description="EamA" evidence="9">
    <location>
        <begin position="154"/>
        <end position="285"/>
    </location>
</feature>
<keyword evidence="5 8" id="KW-0812">Transmembrane</keyword>
<protein>
    <submittedName>
        <fullName evidence="10">Integral membrane protein</fullName>
    </submittedName>
</protein>
<feature type="transmembrane region" description="Helical" evidence="8">
    <location>
        <begin position="100"/>
        <end position="122"/>
    </location>
</feature>
<dbReference type="PANTHER" id="PTHR22911">
    <property type="entry name" value="ACYL-MALONYL CONDENSING ENZYME-RELATED"/>
    <property type="match status" value="1"/>
</dbReference>
<keyword evidence="4" id="KW-1003">Cell membrane</keyword>
<keyword evidence="3" id="KW-0813">Transport</keyword>
<keyword evidence="7 8" id="KW-0472">Membrane</keyword>
<feature type="transmembrane region" description="Helical" evidence="8">
    <location>
        <begin position="73"/>
        <end position="94"/>
    </location>
</feature>
<evidence type="ECO:0000256" key="7">
    <source>
        <dbReference type="ARBA" id="ARBA00023136"/>
    </source>
</evidence>
<keyword evidence="6 8" id="KW-1133">Transmembrane helix</keyword>
<feature type="transmembrane region" description="Helical" evidence="8">
    <location>
        <begin position="180"/>
        <end position="200"/>
    </location>
</feature>
<name>A0A3S5Y8A2_RHOH1</name>
<dbReference type="SUPFAM" id="SSF103481">
    <property type="entry name" value="Multidrug resistance efflux transporter EmrE"/>
    <property type="match status" value="2"/>
</dbReference>
<evidence type="ECO:0000313" key="11">
    <source>
        <dbReference type="Proteomes" id="UP000006892"/>
    </source>
</evidence>
<dbReference type="PANTHER" id="PTHR22911:SF137">
    <property type="entry name" value="SOLUTE CARRIER FAMILY 35 MEMBER G2-RELATED"/>
    <property type="match status" value="1"/>
</dbReference>
<evidence type="ECO:0000256" key="6">
    <source>
        <dbReference type="ARBA" id="ARBA00022989"/>
    </source>
</evidence>
<organism evidence="10">
    <name type="scientific">Rhodococcus hoagii (strain 103S)</name>
    <name type="common">Rhodococcus equi</name>
    <dbReference type="NCBI Taxonomy" id="685727"/>
    <lineage>
        <taxon>Bacteria</taxon>
        <taxon>Bacillati</taxon>
        <taxon>Actinomycetota</taxon>
        <taxon>Actinomycetes</taxon>
        <taxon>Mycobacteriales</taxon>
        <taxon>Nocardiaceae</taxon>
        <taxon>Prescottella</taxon>
    </lineage>
</organism>
<comment type="subcellular location">
    <subcellularLocation>
        <location evidence="1">Cell membrane</location>
        <topology evidence="1">Multi-pass membrane protein</topology>
    </subcellularLocation>
</comment>
<dbReference type="NCBIfam" id="TIGR00688">
    <property type="entry name" value="rarD"/>
    <property type="match status" value="1"/>
</dbReference>
<evidence type="ECO:0000259" key="9">
    <source>
        <dbReference type="Pfam" id="PF00892"/>
    </source>
</evidence>